<keyword evidence="2" id="KW-1185">Reference proteome</keyword>
<reference evidence="2" key="1">
    <citation type="submission" date="2015-09" db="EMBL/GenBank/DDBJ databases">
        <authorList>
            <consortium name="Pathogen Informatics"/>
        </authorList>
    </citation>
    <scope>NUCLEOTIDE SEQUENCE [LARGE SCALE GENOMIC DNA]</scope>
    <source>
        <strain evidence="2">Lake Konstanz</strain>
    </source>
</reference>
<evidence type="ECO:0000313" key="2">
    <source>
        <dbReference type="Proteomes" id="UP000051952"/>
    </source>
</evidence>
<accession>A0A0S4IUI9</accession>
<organism evidence="1 2">
    <name type="scientific">Bodo saltans</name>
    <name type="common">Flagellated protozoan</name>
    <dbReference type="NCBI Taxonomy" id="75058"/>
    <lineage>
        <taxon>Eukaryota</taxon>
        <taxon>Discoba</taxon>
        <taxon>Euglenozoa</taxon>
        <taxon>Kinetoplastea</taxon>
        <taxon>Metakinetoplastina</taxon>
        <taxon>Eubodonida</taxon>
        <taxon>Bodonidae</taxon>
        <taxon>Bodo</taxon>
    </lineage>
</organism>
<dbReference type="AlphaFoldDB" id="A0A0S4IUI9"/>
<protein>
    <submittedName>
        <fullName evidence="1">Uncharacterized protein</fullName>
    </submittedName>
</protein>
<proteinExistence type="predicted"/>
<dbReference type="EMBL" id="CYKH01000452">
    <property type="protein sequence ID" value="CUF93449.1"/>
    <property type="molecule type" value="Genomic_DNA"/>
</dbReference>
<dbReference type="Proteomes" id="UP000051952">
    <property type="component" value="Unassembled WGS sequence"/>
</dbReference>
<gene>
    <name evidence="1" type="ORF">BSAL_67460</name>
</gene>
<dbReference type="VEuPathDB" id="TriTrypDB:BSAL_67460"/>
<dbReference type="OrthoDB" id="267149at2759"/>
<sequence length="515" mass="54807">MTMQLFSFGHPCEHQLRRTCIGGSSCPLHGYPDSWCCSYVKGKINFKRDKPCEGPRCRWGFTHPTQAQFDAVTQVIAEGKAIGANLDESGPNDLLTFQIDSSHVVDTVQCALHVMKHPPSSCGKKIGQLLAYAAIKAQEVKVFTQLLKTMKKPIDAYLLGAMEYLSNLLKAGATSAVKKGKKDDALIEDLRSDIVDVMSAALSQGGQLVIRDDQRELQQVYISALKSFVKNRKKLEMLELAQAKFKLSAGALPLAAQASAAAPAPPCIIDTPELPPALPVAPPKISKQEAAKADESKAASAATVATAATTGKKNDAAPVTTQQANKRVIAISKRALSLPMPTEPRKYAPLHRVDDDILQDVLILGGLLSLSSKSSCLLGFAKKSPAASTSPSDGNSPLRLLAEHGPSILDAGNEQHSTRRNAPLDDSKSSCLLGFAKKSPAASTSPSDGNSPLRLLAEHGPSILDAGNEQHSTRHNAPLNDNHGFGIFGSDAPVSFSSSHADQSLLEGVMHAWGH</sequence>
<evidence type="ECO:0000313" key="1">
    <source>
        <dbReference type="EMBL" id="CUF93449.1"/>
    </source>
</evidence>
<name>A0A0S4IUI9_BODSA</name>